<feature type="compositionally biased region" description="Polar residues" evidence="1">
    <location>
        <begin position="58"/>
        <end position="69"/>
    </location>
</feature>
<dbReference type="EMBL" id="JAUKUA010000003">
    <property type="protein sequence ID" value="KAK0721020.1"/>
    <property type="molecule type" value="Genomic_DNA"/>
</dbReference>
<comment type="caution">
    <text evidence="2">The sequence shown here is derived from an EMBL/GenBank/DDBJ whole genome shotgun (WGS) entry which is preliminary data.</text>
</comment>
<keyword evidence="3" id="KW-1185">Reference proteome</keyword>
<dbReference type="Proteomes" id="UP001172102">
    <property type="component" value="Unassembled WGS sequence"/>
</dbReference>
<dbReference type="AlphaFoldDB" id="A0AA40AS68"/>
<evidence type="ECO:0000313" key="3">
    <source>
        <dbReference type="Proteomes" id="UP001172102"/>
    </source>
</evidence>
<evidence type="ECO:0000256" key="1">
    <source>
        <dbReference type="SAM" id="MobiDB-lite"/>
    </source>
</evidence>
<accession>A0AA40AS68</accession>
<feature type="region of interest" description="Disordered" evidence="1">
    <location>
        <begin position="57"/>
        <end position="92"/>
    </location>
</feature>
<protein>
    <submittedName>
        <fullName evidence="2">Uncharacterized protein</fullName>
    </submittedName>
</protein>
<evidence type="ECO:0000313" key="2">
    <source>
        <dbReference type="EMBL" id="KAK0721020.1"/>
    </source>
</evidence>
<organism evidence="2 3">
    <name type="scientific">Lasiosphaeris hirsuta</name>
    <dbReference type="NCBI Taxonomy" id="260670"/>
    <lineage>
        <taxon>Eukaryota</taxon>
        <taxon>Fungi</taxon>
        <taxon>Dikarya</taxon>
        <taxon>Ascomycota</taxon>
        <taxon>Pezizomycotina</taxon>
        <taxon>Sordariomycetes</taxon>
        <taxon>Sordariomycetidae</taxon>
        <taxon>Sordariales</taxon>
        <taxon>Lasiosphaeriaceae</taxon>
        <taxon>Lasiosphaeris</taxon>
    </lineage>
</organism>
<proteinExistence type="predicted"/>
<name>A0AA40AS68_9PEZI</name>
<sequence>MGCCSGAFLSCTVVSSCVDYEASLRSARPSWGGGGAENYLLQPGQLRRVCDMIFLDSSKPQQDRVTSSSNPPPAGSEPASTSQPSDTGSHTHRAEIIGGVIGVVSGLFDLDVIAMPAYFLHHRLPAQPTAPYPPQQ</sequence>
<gene>
    <name evidence="2" type="ORF">B0H67DRAFT_609503</name>
</gene>
<reference evidence="2" key="1">
    <citation type="submission" date="2023-06" db="EMBL/GenBank/DDBJ databases">
        <title>Genome-scale phylogeny and comparative genomics of the fungal order Sordariales.</title>
        <authorList>
            <consortium name="Lawrence Berkeley National Laboratory"/>
            <person name="Hensen N."/>
            <person name="Bonometti L."/>
            <person name="Westerberg I."/>
            <person name="Brannstrom I.O."/>
            <person name="Guillou S."/>
            <person name="Cros-Aarteil S."/>
            <person name="Calhoun S."/>
            <person name="Haridas S."/>
            <person name="Kuo A."/>
            <person name="Mondo S."/>
            <person name="Pangilinan J."/>
            <person name="Riley R."/>
            <person name="Labutti K."/>
            <person name="Andreopoulos B."/>
            <person name="Lipzen A."/>
            <person name="Chen C."/>
            <person name="Yanf M."/>
            <person name="Daum C."/>
            <person name="Ng V."/>
            <person name="Clum A."/>
            <person name="Steindorff A."/>
            <person name="Ohm R."/>
            <person name="Martin F."/>
            <person name="Silar P."/>
            <person name="Natvig D."/>
            <person name="Lalanne C."/>
            <person name="Gautier V."/>
            <person name="Ament-Velasquez S.L."/>
            <person name="Kruys A."/>
            <person name="Hutchinson M.I."/>
            <person name="Powell A.J."/>
            <person name="Barry K."/>
            <person name="Miller A.N."/>
            <person name="Grigoriev I.V."/>
            <person name="Debuchy R."/>
            <person name="Gladieux P."/>
            <person name="Thoren M.H."/>
            <person name="Johannesson H."/>
        </authorList>
    </citation>
    <scope>NUCLEOTIDE SEQUENCE</scope>
    <source>
        <strain evidence="2">SMH4607-1</strain>
    </source>
</reference>
<feature type="compositionally biased region" description="Polar residues" evidence="1">
    <location>
        <begin position="78"/>
        <end position="88"/>
    </location>
</feature>